<gene>
    <name evidence="2" type="ORF">CANARDRAFT_152743</name>
</gene>
<keyword evidence="3" id="KW-1185">Reference proteome</keyword>
<sequence>MSMSDFRRIFKSTSLIPVHDLSEITNITEDNSTTDFLKNVTSSYTESEILFESPSRPIKKKVSKKQAAVLSTINRTTLLNLGNELHYEKEGYKEDMEPIQATKDNHPSPLKGKITENTNRISVPEAMFKLIPSTKNESPENKTQETVSKALSARSFTEQIKSLPETSKKPKSTLFSVSKANEQNFWEIEEEELSDNPPKKRKYGRKRGANKKQATHTVKRKRKSAKTKVAETKPSLSLSKNIENDIQKEQNIEEKMILDTLDQNKETRSEQPNFVDKKGLRKDESLGNIQSGANRGAKTKAKDKELGYITRATPEQEVLIEVQQSSPSAEDNIGAHHGRLLRFTDMTIQPSSSEPPQSFEGNILPPNDYKSSQQMNIITESLNDSISRPLLSHKSRLTSNSTPLNVSNIVENFPQEDRSLLIINKLKIFEEDLSDQINEMTDAVLGKKDMHLKSQLDGDVNKEADNMLDKGDVSASIYQALNSMLKRVVTRMQDVEAKLSARHQKIVSDVDSKFTELKELHHDKMRSFMLNTEKKLEEMMNSENDVACTIAKR</sequence>
<dbReference type="EMBL" id="KV453852">
    <property type="protein sequence ID" value="ODV85475.1"/>
    <property type="molecule type" value="Genomic_DNA"/>
</dbReference>
<reference evidence="3" key="1">
    <citation type="submission" date="2016-04" db="EMBL/GenBank/DDBJ databases">
        <title>Comparative genomics of biotechnologically important yeasts.</title>
        <authorList>
            <consortium name="DOE Joint Genome Institute"/>
            <person name="Riley R."/>
            <person name="Haridas S."/>
            <person name="Wolfe K.H."/>
            <person name="Lopes M.R."/>
            <person name="Hittinger C.T."/>
            <person name="Goker M."/>
            <person name="Salamov A."/>
            <person name="Wisecaver J."/>
            <person name="Long T.M."/>
            <person name="Aerts A.L."/>
            <person name="Barry K."/>
            <person name="Choi C."/>
            <person name="Clum A."/>
            <person name="Coughlan A.Y."/>
            <person name="Deshpande S."/>
            <person name="Douglass A.P."/>
            <person name="Hanson S.J."/>
            <person name="Klenk H.-P."/>
            <person name="Labutti K."/>
            <person name="Lapidus A."/>
            <person name="Lindquist E."/>
            <person name="Lipzen A."/>
            <person name="Meier-Kolthoff J.P."/>
            <person name="Ohm R.A."/>
            <person name="Otillar R.P."/>
            <person name="Pangilinan J."/>
            <person name="Peng Y."/>
            <person name="Rokas A."/>
            <person name="Rosa C.A."/>
            <person name="Scheuner C."/>
            <person name="Sibirny A.A."/>
            <person name="Slot J.C."/>
            <person name="Stielow J.B."/>
            <person name="Sun H."/>
            <person name="Kurtzman C.P."/>
            <person name="Blackwell M."/>
            <person name="Grigoriev I.V."/>
            <person name="Jeffries T.W."/>
        </authorList>
    </citation>
    <scope>NUCLEOTIDE SEQUENCE [LARGE SCALE GENOMIC DNA]</scope>
    <source>
        <strain evidence="3">NRRL YB-2248</strain>
    </source>
</reference>
<feature type="region of interest" description="Disordered" evidence="1">
    <location>
        <begin position="189"/>
        <end position="235"/>
    </location>
</feature>
<organism evidence="2 3">
    <name type="scientific">[Candida] arabinofermentans NRRL YB-2248</name>
    <dbReference type="NCBI Taxonomy" id="983967"/>
    <lineage>
        <taxon>Eukaryota</taxon>
        <taxon>Fungi</taxon>
        <taxon>Dikarya</taxon>
        <taxon>Ascomycota</taxon>
        <taxon>Saccharomycotina</taxon>
        <taxon>Pichiomycetes</taxon>
        <taxon>Pichiales</taxon>
        <taxon>Pichiaceae</taxon>
        <taxon>Ogataea</taxon>
        <taxon>Ogataea/Candida clade</taxon>
    </lineage>
</organism>
<dbReference type="Proteomes" id="UP000094801">
    <property type="component" value="Unassembled WGS sequence"/>
</dbReference>
<dbReference type="AlphaFoldDB" id="A0A1E4T143"/>
<evidence type="ECO:0000256" key="1">
    <source>
        <dbReference type="SAM" id="MobiDB-lite"/>
    </source>
</evidence>
<evidence type="ECO:0000313" key="3">
    <source>
        <dbReference type="Proteomes" id="UP000094801"/>
    </source>
</evidence>
<name>A0A1E4T143_9ASCO</name>
<accession>A0A1E4T143</accession>
<feature type="region of interest" description="Disordered" evidence="1">
    <location>
        <begin position="278"/>
        <end position="302"/>
    </location>
</feature>
<proteinExistence type="predicted"/>
<evidence type="ECO:0000313" key="2">
    <source>
        <dbReference type="EMBL" id="ODV85475.1"/>
    </source>
</evidence>
<feature type="compositionally biased region" description="Basic residues" evidence="1">
    <location>
        <begin position="199"/>
        <end position="226"/>
    </location>
</feature>
<protein>
    <submittedName>
        <fullName evidence="2">Uncharacterized protein</fullName>
    </submittedName>
</protein>